<name>A0A370WV27_9GAMM</name>
<keyword evidence="4" id="KW-1003">Cell membrane</keyword>
<dbReference type="InterPro" id="IPR005467">
    <property type="entry name" value="His_kinase_dom"/>
</dbReference>
<dbReference type="SUPFAM" id="SSF55874">
    <property type="entry name" value="ATPase domain of HSP90 chaperone/DNA topoisomerase II/histidine kinase"/>
    <property type="match status" value="1"/>
</dbReference>
<evidence type="ECO:0000256" key="11">
    <source>
        <dbReference type="ARBA" id="ARBA00022840"/>
    </source>
</evidence>
<dbReference type="InterPro" id="IPR036097">
    <property type="entry name" value="HisK_dim/P_sf"/>
</dbReference>
<evidence type="ECO:0000256" key="9">
    <source>
        <dbReference type="ARBA" id="ARBA00022741"/>
    </source>
</evidence>
<evidence type="ECO:0000256" key="8">
    <source>
        <dbReference type="ARBA" id="ARBA00022692"/>
    </source>
</evidence>
<keyword evidence="11" id="KW-0067">ATP-binding</keyword>
<dbReference type="EC" id="2.7.13.3" evidence="3"/>
<dbReference type="Gene3D" id="1.10.287.130">
    <property type="match status" value="1"/>
</dbReference>
<evidence type="ECO:0000256" key="3">
    <source>
        <dbReference type="ARBA" id="ARBA00012438"/>
    </source>
</evidence>
<comment type="subcellular location">
    <subcellularLocation>
        <location evidence="2">Cell inner membrane</location>
        <topology evidence="2">Multi-pass membrane protein</topology>
    </subcellularLocation>
</comment>
<keyword evidence="14 15" id="KW-0472">Membrane</keyword>
<keyword evidence="10" id="KW-0418">Kinase</keyword>
<dbReference type="Proteomes" id="UP000254258">
    <property type="component" value="Unassembled WGS sequence"/>
</dbReference>
<sequence length="479" mass="52926">MCRSRVCAARSKTIPPRRVIYAQCGASAICSRRTAAMRKLRWWPRSLFGRNLLLLLGLIAIAQMSTIVLYVLLQRPRVMEVAQLVATQVNMLDAALSQVHATDRDAYVARLNRLGVLSAQLAEPPPEDFAYRTPLAKLFIREVRRNLSKGITLRMTSVPRLSIWVHLNISGERYWIRFPINALVPYRWLTSALALWFSLALSAALGALLIQRRINRPLRDIADAAQNVGAGGRPARLPIYGASELAVLAKQFNAMLDNLEEMESSRTVMLAGISHDIRSPLAKLRLTLAMDKHASELPVGQYIDQIDAIIGQFIDFGRVGSDERIVEDDLNVLVEELAAGFAKRGHVFALKLEPLPAWPLRPVAMMRLVQNLMENAVKYAGVGLEVHTYMERDSLVLAVLDAGPGLVEGDETRLLQPFTRGDIGRSNTSGSGLGLAIVDRVARLHGARLQLRRRQPRGMEARVVFSPVASTAATSSAAL</sequence>
<evidence type="ECO:0000259" key="16">
    <source>
        <dbReference type="PROSITE" id="PS50109"/>
    </source>
</evidence>
<feature type="domain" description="HAMP" evidence="17">
    <location>
        <begin position="212"/>
        <end position="264"/>
    </location>
</feature>
<dbReference type="SMART" id="SM00304">
    <property type="entry name" value="HAMP"/>
    <property type="match status" value="1"/>
</dbReference>
<keyword evidence="19" id="KW-1185">Reference proteome</keyword>
<evidence type="ECO:0000256" key="15">
    <source>
        <dbReference type="SAM" id="Phobius"/>
    </source>
</evidence>
<dbReference type="PROSITE" id="PS50885">
    <property type="entry name" value="HAMP"/>
    <property type="match status" value="1"/>
</dbReference>
<comment type="caution">
    <text evidence="18">The sequence shown here is derived from an EMBL/GenBank/DDBJ whole genome shotgun (WGS) entry which is preliminary data.</text>
</comment>
<dbReference type="InterPro" id="IPR003661">
    <property type="entry name" value="HisK_dim/P_dom"/>
</dbReference>
<evidence type="ECO:0000256" key="5">
    <source>
        <dbReference type="ARBA" id="ARBA00022519"/>
    </source>
</evidence>
<accession>A0A370WV27</accession>
<evidence type="ECO:0000259" key="17">
    <source>
        <dbReference type="PROSITE" id="PS50885"/>
    </source>
</evidence>
<gene>
    <name evidence="18" type="ORF">DWU98_15705</name>
</gene>
<dbReference type="InterPro" id="IPR003660">
    <property type="entry name" value="HAMP_dom"/>
</dbReference>
<evidence type="ECO:0000256" key="13">
    <source>
        <dbReference type="ARBA" id="ARBA00023012"/>
    </source>
</evidence>
<evidence type="ECO:0000256" key="1">
    <source>
        <dbReference type="ARBA" id="ARBA00000085"/>
    </source>
</evidence>
<dbReference type="Gene3D" id="3.30.450.300">
    <property type="entry name" value="Sensor histidine kinase RisS, periplasmic domain"/>
    <property type="match status" value="1"/>
</dbReference>
<dbReference type="SUPFAM" id="SSF158472">
    <property type="entry name" value="HAMP domain-like"/>
    <property type="match status" value="1"/>
</dbReference>
<feature type="domain" description="Histidine kinase" evidence="16">
    <location>
        <begin position="272"/>
        <end position="469"/>
    </location>
</feature>
<dbReference type="GO" id="GO:0005524">
    <property type="term" value="F:ATP binding"/>
    <property type="evidence" value="ECO:0007669"/>
    <property type="project" value="UniProtKB-KW"/>
</dbReference>
<dbReference type="EMBL" id="QRBE01000010">
    <property type="protein sequence ID" value="RDS79886.1"/>
    <property type="molecule type" value="Genomic_DNA"/>
</dbReference>
<evidence type="ECO:0000313" key="19">
    <source>
        <dbReference type="Proteomes" id="UP000254258"/>
    </source>
</evidence>
<dbReference type="Pfam" id="PF02518">
    <property type="entry name" value="HATPase_c"/>
    <property type="match status" value="1"/>
</dbReference>
<evidence type="ECO:0000256" key="6">
    <source>
        <dbReference type="ARBA" id="ARBA00022553"/>
    </source>
</evidence>
<dbReference type="PROSITE" id="PS50109">
    <property type="entry name" value="HIS_KIN"/>
    <property type="match status" value="1"/>
</dbReference>
<comment type="catalytic activity">
    <reaction evidence="1">
        <text>ATP + protein L-histidine = ADP + protein N-phospho-L-histidine.</text>
        <dbReference type="EC" id="2.7.13.3"/>
    </reaction>
</comment>
<keyword evidence="13" id="KW-0902">Two-component regulatory system</keyword>
<dbReference type="PANTHER" id="PTHR44936:SF5">
    <property type="entry name" value="SENSOR HISTIDINE KINASE ENVZ"/>
    <property type="match status" value="1"/>
</dbReference>
<dbReference type="SMART" id="SM00387">
    <property type="entry name" value="HATPase_c"/>
    <property type="match status" value="1"/>
</dbReference>
<dbReference type="GO" id="GO:0005886">
    <property type="term" value="C:plasma membrane"/>
    <property type="evidence" value="ECO:0007669"/>
    <property type="project" value="UniProtKB-SubCell"/>
</dbReference>
<evidence type="ECO:0000256" key="12">
    <source>
        <dbReference type="ARBA" id="ARBA00022989"/>
    </source>
</evidence>
<dbReference type="SUPFAM" id="SSF47384">
    <property type="entry name" value="Homodimeric domain of signal transducing histidine kinase"/>
    <property type="match status" value="1"/>
</dbReference>
<dbReference type="GO" id="GO:0000155">
    <property type="term" value="F:phosphorelay sensor kinase activity"/>
    <property type="evidence" value="ECO:0007669"/>
    <property type="project" value="InterPro"/>
</dbReference>
<dbReference type="InterPro" id="IPR004358">
    <property type="entry name" value="Sig_transdc_His_kin-like_C"/>
</dbReference>
<keyword evidence="12 15" id="KW-1133">Transmembrane helix</keyword>
<dbReference type="CDD" id="cd06225">
    <property type="entry name" value="HAMP"/>
    <property type="match status" value="1"/>
</dbReference>
<dbReference type="CDD" id="cd00082">
    <property type="entry name" value="HisKA"/>
    <property type="match status" value="1"/>
</dbReference>
<evidence type="ECO:0000313" key="18">
    <source>
        <dbReference type="EMBL" id="RDS79886.1"/>
    </source>
</evidence>
<dbReference type="Pfam" id="PF00672">
    <property type="entry name" value="HAMP"/>
    <property type="match status" value="1"/>
</dbReference>
<proteinExistence type="predicted"/>
<keyword evidence="9" id="KW-0547">Nucleotide-binding</keyword>
<dbReference type="Gene3D" id="3.30.565.10">
    <property type="entry name" value="Histidine kinase-like ATPase, C-terminal domain"/>
    <property type="match status" value="1"/>
</dbReference>
<keyword evidence="8 15" id="KW-0812">Transmembrane</keyword>
<dbReference type="InterPro" id="IPR036890">
    <property type="entry name" value="HATPase_C_sf"/>
</dbReference>
<evidence type="ECO:0000256" key="4">
    <source>
        <dbReference type="ARBA" id="ARBA00022475"/>
    </source>
</evidence>
<evidence type="ECO:0000256" key="14">
    <source>
        <dbReference type="ARBA" id="ARBA00023136"/>
    </source>
</evidence>
<protein>
    <recommendedName>
        <fullName evidence="3">histidine kinase</fullName>
        <ecNumber evidence="3">2.7.13.3</ecNumber>
    </recommendedName>
</protein>
<evidence type="ECO:0000256" key="2">
    <source>
        <dbReference type="ARBA" id="ARBA00004429"/>
    </source>
</evidence>
<evidence type="ECO:0000256" key="7">
    <source>
        <dbReference type="ARBA" id="ARBA00022679"/>
    </source>
</evidence>
<feature type="transmembrane region" description="Helical" evidence="15">
    <location>
        <begin position="189"/>
        <end position="210"/>
    </location>
</feature>
<dbReference type="AlphaFoldDB" id="A0A370WV27"/>
<dbReference type="PRINTS" id="PR00344">
    <property type="entry name" value="BCTRLSENSOR"/>
</dbReference>
<feature type="transmembrane region" description="Helical" evidence="15">
    <location>
        <begin position="52"/>
        <end position="73"/>
    </location>
</feature>
<dbReference type="InterPro" id="IPR038421">
    <property type="entry name" value="RisS_PPD_sf"/>
</dbReference>
<dbReference type="InterPro" id="IPR050980">
    <property type="entry name" value="2C_sensor_his_kinase"/>
</dbReference>
<keyword evidence="7" id="KW-0808">Transferase</keyword>
<organism evidence="18 19">
    <name type="scientific">Dyella monticola</name>
    <dbReference type="NCBI Taxonomy" id="1927958"/>
    <lineage>
        <taxon>Bacteria</taxon>
        <taxon>Pseudomonadati</taxon>
        <taxon>Pseudomonadota</taxon>
        <taxon>Gammaproteobacteria</taxon>
        <taxon>Lysobacterales</taxon>
        <taxon>Rhodanobacteraceae</taxon>
        <taxon>Dyella</taxon>
    </lineage>
</organism>
<keyword evidence="5" id="KW-0997">Cell inner membrane</keyword>
<reference evidence="18 19" key="1">
    <citation type="submission" date="2018-07" db="EMBL/GenBank/DDBJ databases">
        <title>Dyella monticola sp. nov. and Dyella psychrodurans sp. nov. isolated from monsoon evergreen broad-leaved forest soil of Dinghu Mountain, China.</title>
        <authorList>
            <person name="Gao Z."/>
            <person name="Qiu L."/>
        </authorList>
    </citation>
    <scope>NUCLEOTIDE SEQUENCE [LARGE SCALE GENOMIC DNA]</scope>
    <source>
        <strain evidence="18 19">4G-K06</strain>
    </source>
</reference>
<keyword evidence="6" id="KW-0597">Phosphoprotein</keyword>
<dbReference type="PANTHER" id="PTHR44936">
    <property type="entry name" value="SENSOR PROTEIN CREC"/>
    <property type="match status" value="1"/>
</dbReference>
<evidence type="ECO:0000256" key="10">
    <source>
        <dbReference type="ARBA" id="ARBA00022777"/>
    </source>
</evidence>
<dbReference type="InterPro" id="IPR003594">
    <property type="entry name" value="HATPase_dom"/>
</dbReference>